<sequence>MAARQKVGRIFGRPYIFGRLFWRSKN</sequence>
<gene>
    <name evidence="1" type="ORF">BpHYR1_046638</name>
</gene>
<keyword evidence="2" id="KW-1185">Reference proteome</keyword>
<proteinExistence type="predicted"/>
<organism evidence="1 2">
    <name type="scientific">Brachionus plicatilis</name>
    <name type="common">Marine rotifer</name>
    <name type="synonym">Brachionus muelleri</name>
    <dbReference type="NCBI Taxonomy" id="10195"/>
    <lineage>
        <taxon>Eukaryota</taxon>
        <taxon>Metazoa</taxon>
        <taxon>Spiralia</taxon>
        <taxon>Gnathifera</taxon>
        <taxon>Rotifera</taxon>
        <taxon>Eurotatoria</taxon>
        <taxon>Monogononta</taxon>
        <taxon>Pseudotrocha</taxon>
        <taxon>Ploima</taxon>
        <taxon>Brachionidae</taxon>
        <taxon>Brachionus</taxon>
    </lineage>
</organism>
<comment type="caution">
    <text evidence="1">The sequence shown here is derived from an EMBL/GenBank/DDBJ whole genome shotgun (WGS) entry which is preliminary data.</text>
</comment>
<dbReference type="Proteomes" id="UP000276133">
    <property type="component" value="Unassembled WGS sequence"/>
</dbReference>
<dbReference type="AlphaFoldDB" id="A0A3M7Q7Q2"/>
<reference evidence="1 2" key="1">
    <citation type="journal article" date="2018" name="Sci. Rep.">
        <title>Genomic signatures of local adaptation to the degree of environmental predictability in rotifers.</title>
        <authorList>
            <person name="Franch-Gras L."/>
            <person name="Hahn C."/>
            <person name="Garcia-Roger E.M."/>
            <person name="Carmona M.J."/>
            <person name="Serra M."/>
            <person name="Gomez A."/>
        </authorList>
    </citation>
    <scope>NUCLEOTIDE SEQUENCE [LARGE SCALE GENOMIC DNA]</scope>
    <source>
        <strain evidence="1">HYR1</strain>
    </source>
</reference>
<name>A0A3M7Q7Q2_BRAPC</name>
<protein>
    <submittedName>
        <fullName evidence="1">Uncharacterized protein</fullName>
    </submittedName>
</protein>
<accession>A0A3M7Q7Q2</accession>
<evidence type="ECO:0000313" key="1">
    <source>
        <dbReference type="EMBL" id="RNA07021.1"/>
    </source>
</evidence>
<evidence type="ECO:0000313" key="2">
    <source>
        <dbReference type="Proteomes" id="UP000276133"/>
    </source>
</evidence>
<dbReference type="EMBL" id="REGN01007196">
    <property type="protein sequence ID" value="RNA07021.1"/>
    <property type="molecule type" value="Genomic_DNA"/>
</dbReference>